<evidence type="ECO:0000256" key="1">
    <source>
        <dbReference type="ARBA" id="ARBA00022618"/>
    </source>
</evidence>
<dbReference type="GO" id="GO:0019901">
    <property type="term" value="F:protein kinase binding"/>
    <property type="evidence" value="ECO:0007669"/>
    <property type="project" value="InterPro"/>
</dbReference>
<dbReference type="Gene3D" id="1.10.472.10">
    <property type="entry name" value="Cyclin-like"/>
    <property type="match status" value="1"/>
</dbReference>
<dbReference type="Gene3D" id="3.40.50.300">
    <property type="entry name" value="P-loop containing nucleotide triphosphate hydrolases"/>
    <property type="match status" value="2"/>
</dbReference>
<keyword evidence="2" id="KW-0131">Cell cycle</keyword>
<dbReference type="AlphaFoldDB" id="A0A9D4XM52"/>
<reference evidence="4 5" key="1">
    <citation type="journal article" date="2022" name="Nat. Genet.">
        <title>Improved pea reference genome and pan-genome highlight genomic features and evolutionary characteristics.</title>
        <authorList>
            <person name="Yang T."/>
            <person name="Liu R."/>
            <person name="Luo Y."/>
            <person name="Hu S."/>
            <person name="Wang D."/>
            <person name="Wang C."/>
            <person name="Pandey M.K."/>
            <person name="Ge S."/>
            <person name="Xu Q."/>
            <person name="Li N."/>
            <person name="Li G."/>
            <person name="Huang Y."/>
            <person name="Saxena R.K."/>
            <person name="Ji Y."/>
            <person name="Li M."/>
            <person name="Yan X."/>
            <person name="He Y."/>
            <person name="Liu Y."/>
            <person name="Wang X."/>
            <person name="Xiang C."/>
            <person name="Varshney R.K."/>
            <person name="Ding H."/>
            <person name="Gao S."/>
            <person name="Zong X."/>
        </authorList>
    </citation>
    <scope>NUCLEOTIDE SEQUENCE [LARGE SCALE GENOMIC DNA]</scope>
    <source>
        <strain evidence="4 5">cv. Zhongwan 6</strain>
    </source>
</reference>
<evidence type="ECO:0000313" key="5">
    <source>
        <dbReference type="Proteomes" id="UP001058974"/>
    </source>
</evidence>
<dbReference type="Proteomes" id="UP001058974">
    <property type="component" value="Chromosome 4"/>
</dbReference>
<dbReference type="GO" id="GO:0051301">
    <property type="term" value="P:cell division"/>
    <property type="evidence" value="ECO:0007669"/>
    <property type="project" value="UniProtKB-KW"/>
</dbReference>
<dbReference type="GO" id="GO:0005524">
    <property type="term" value="F:ATP binding"/>
    <property type="evidence" value="ECO:0007669"/>
    <property type="project" value="InterPro"/>
</dbReference>
<dbReference type="GO" id="GO:0016887">
    <property type="term" value="F:ATP hydrolysis activity"/>
    <property type="evidence" value="ECO:0007669"/>
    <property type="project" value="InterPro"/>
</dbReference>
<sequence>MSIATLQVFLQYCTRNLFNDNTPARWTVVYSYNKQKEDYEDMVKIQKVDAEERKKMRALEAEIGWIEAGADDDTGGILLCGPLGVGKTLLAKLVAGEAGAPSIIFIDELDVVRRKCGLIKGSSGQERDITLNQLLVCLYGFKGMGEVITIASTNRLYILDRTLVISSLTASLRFDGALIVDVLETDSIQVEVLSYSNFDGDLMLSVRCGQSIMLAAKFMDDALFNNAYYAKVGRLSTSKLNRLELSFWFGIDFRLQVSVDTFGRYCLQLEKEGS</sequence>
<dbReference type="EMBL" id="JAMSHJ010000004">
    <property type="protein sequence ID" value="KAI5421465.1"/>
    <property type="molecule type" value="Genomic_DNA"/>
</dbReference>
<dbReference type="GO" id="GO:0006508">
    <property type="term" value="P:proteolysis"/>
    <property type="evidence" value="ECO:0007669"/>
    <property type="project" value="TreeGrafter"/>
</dbReference>
<gene>
    <name evidence="4" type="ORF">KIW84_045047</name>
</gene>
<organism evidence="4 5">
    <name type="scientific">Pisum sativum</name>
    <name type="common">Garden pea</name>
    <name type="synonym">Lathyrus oleraceus</name>
    <dbReference type="NCBI Taxonomy" id="3888"/>
    <lineage>
        <taxon>Eukaryota</taxon>
        <taxon>Viridiplantae</taxon>
        <taxon>Streptophyta</taxon>
        <taxon>Embryophyta</taxon>
        <taxon>Tracheophyta</taxon>
        <taxon>Spermatophyta</taxon>
        <taxon>Magnoliopsida</taxon>
        <taxon>eudicotyledons</taxon>
        <taxon>Gunneridae</taxon>
        <taxon>Pentapetalae</taxon>
        <taxon>rosids</taxon>
        <taxon>fabids</taxon>
        <taxon>Fabales</taxon>
        <taxon>Fabaceae</taxon>
        <taxon>Papilionoideae</taxon>
        <taxon>50 kb inversion clade</taxon>
        <taxon>NPAAA clade</taxon>
        <taxon>Hologalegina</taxon>
        <taxon>IRL clade</taxon>
        <taxon>Fabeae</taxon>
        <taxon>Lathyrus</taxon>
    </lineage>
</organism>
<dbReference type="InterPro" id="IPR013922">
    <property type="entry name" value="Cyclin_PHO80-like"/>
</dbReference>
<dbReference type="GO" id="GO:0009507">
    <property type="term" value="C:chloroplast"/>
    <property type="evidence" value="ECO:0007669"/>
    <property type="project" value="TreeGrafter"/>
</dbReference>
<dbReference type="GO" id="GO:0004176">
    <property type="term" value="F:ATP-dependent peptidase activity"/>
    <property type="evidence" value="ECO:0007669"/>
    <property type="project" value="TreeGrafter"/>
</dbReference>
<proteinExistence type="predicted"/>
<dbReference type="Pfam" id="PF08613">
    <property type="entry name" value="Cyclin"/>
    <property type="match status" value="1"/>
</dbReference>
<comment type="caution">
    <text evidence="4">The sequence shown here is derived from an EMBL/GenBank/DDBJ whole genome shotgun (WGS) entry which is preliminary data.</text>
</comment>
<evidence type="ECO:0000256" key="2">
    <source>
        <dbReference type="ARBA" id="ARBA00023306"/>
    </source>
</evidence>
<dbReference type="InterPro" id="IPR003959">
    <property type="entry name" value="ATPase_AAA_core"/>
</dbReference>
<keyword evidence="1" id="KW-0132">Cell division</keyword>
<accession>A0A9D4XM52</accession>
<dbReference type="PANTHER" id="PTHR23076">
    <property type="entry name" value="METALLOPROTEASE M41 FTSH"/>
    <property type="match status" value="1"/>
</dbReference>
<keyword evidence="5" id="KW-1185">Reference proteome</keyword>
<dbReference type="InterPro" id="IPR027417">
    <property type="entry name" value="P-loop_NTPase"/>
</dbReference>
<dbReference type="GO" id="GO:0045037">
    <property type="term" value="P:protein import into chloroplast stroma"/>
    <property type="evidence" value="ECO:0007669"/>
    <property type="project" value="TreeGrafter"/>
</dbReference>
<evidence type="ECO:0000313" key="4">
    <source>
        <dbReference type="EMBL" id="KAI5421465.1"/>
    </source>
</evidence>
<dbReference type="Pfam" id="PF00004">
    <property type="entry name" value="AAA"/>
    <property type="match status" value="1"/>
</dbReference>
<dbReference type="SUPFAM" id="SSF52540">
    <property type="entry name" value="P-loop containing nucleoside triphosphate hydrolases"/>
    <property type="match status" value="1"/>
</dbReference>
<dbReference type="PANTHER" id="PTHR23076:SF56">
    <property type="entry name" value="INACTIVE ATP-DEPENDENT ZINC METALLOPROTEASE FTSHI 2, CHLOROPLASTIC-RELATED"/>
    <property type="match status" value="1"/>
</dbReference>
<name>A0A9D4XM52_PEA</name>
<dbReference type="Gramene" id="Psat04G0504700-T1">
    <property type="protein sequence ID" value="KAI5421465.1"/>
    <property type="gene ID" value="KIW84_045047"/>
</dbReference>
<evidence type="ECO:0000259" key="3">
    <source>
        <dbReference type="Pfam" id="PF00004"/>
    </source>
</evidence>
<protein>
    <recommendedName>
        <fullName evidence="3">ATPase AAA-type core domain-containing protein</fullName>
    </recommendedName>
</protein>
<feature type="domain" description="ATPase AAA-type core" evidence="3">
    <location>
        <begin position="99"/>
        <end position="165"/>
    </location>
</feature>